<feature type="repeat" description="ANK" evidence="3">
    <location>
        <begin position="43"/>
        <end position="75"/>
    </location>
</feature>
<sequence>MPEAESAVSSGANVWVAVADGDMERVKYLLEHEGVTSTSKDESGYTPLHAAASYNQHELLQYLLEQADDAQEAINVTDNDGDTPLFFCDVLETAKLVVEKHGADAQHRNHEGRSAAQNALENDSDDIAAYLASKTGETLAYEEQAPMGEEEEDPRVDEVMQRIEDIMQRAEDTQTDPTEELQQVVGASIVRQIMEGYGRAT</sequence>
<dbReference type="PROSITE" id="PS50297">
    <property type="entry name" value="ANK_REP_REGION"/>
    <property type="match status" value="1"/>
</dbReference>
<dbReference type="EMBL" id="CP033148">
    <property type="protein sequence ID" value="AYO41665.1"/>
    <property type="molecule type" value="Genomic_DNA"/>
</dbReference>
<dbReference type="VEuPathDB" id="FungiDB:DNF11_0715"/>
<dbReference type="InterPro" id="IPR036770">
    <property type="entry name" value="Ankyrin_rpt-contain_sf"/>
</dbReference>
<dbReference type="PROSITE" id="PS50088">
    <property type="entry name" value="ANK_REPEAT"/>
    <property type="match status" value="1"/>
</dbReference>
<proteinExistence type="predicted"/>
<dbReference type="Proteomes" id="UP000269793">
    <property type="component" value="Chromosome I"/>
</dbReference>
<dbReference type="SUPFAM" id="SSF48403">
    <property type="entry name" value="Ankyrin repeat"/>
    <property type="match status" value="1"/>
</dbReference>
<dbReference type="PANTHER" id="PTHR24180">
    <property type="entry name" value="CYCLIN-DEPENDENT KINASE INHIBITOR 2C-RELATED"/>
    <property type="match status" value="1"/>
</dbReference>
<dbReference type="SMART" id="SM00248">
    <property type="entry name" value="ANK"/>
    <property type="match status" value="2"/>
</dbReference>
<reference evidence="4 5" key="1">
    <citation type="submission" date="2018-10" db="EMBL/GenBank/DDBJ databases">
        <title>Complete genome sequence of Malassezia restricta CBS 7877.</title>
        <authorList>
            <person name="Morand S.C."/>
            <person name="Bertignac M."/>
            <person name="Iltis A."/>
            <person name="Kolder I."/>
            <person name="Pirovano W."/>
            <person name="Jourdain R."/>
            <person name="Clavaud C."/>
        </authorList>
    </citation>
    <scope>NUCLEOTIDE SEQUENCE [LARGE SCALE GENOMIC DNA]</scope>
    <source>
        <strain evidence="4 5">CBS 7877</strain>
    </source>
</reference>
<evidence type="ECO:0000256" key="3">
    <source>
        <dbReference type="PROSITE-ProRule" id="PRU00023"/>
    </source>
</evidence>
<dbReference type="Pfam" id="PF12796">
    <property type="entry name" value="Ank_2"/>
    <property type="match status" value="1"/>
</dbReference>
<evidence type="ECO:0000256" key="2">
    <source>
        <dbReference type="ARBA" id="ARBA00023043"/>
    </source>
</evidence>
<dbReference type="AlphaFoldDB" id="A0A3G2S153"/>
<dbReference type="PANTHER" id="PTHR24180:SF45">
    <property type="entry name" value="POLY [ADP-RIBOSE] POLYMERASE TANKYRASE"/>
    <property type="match status" value="1"/>
</dbReference>
<keyword evidence="2 3" id="KW-0040">ANK repeat</keyword>
<dbReference type="InterPro" id="IPR002110">
    <property type="entry name" value="Ankyrin_rpt"/>
</dbReference>
<dbReference type="InterPro" id="IPR051637">
    <property type="entry name" value="Ank_repeat_dom-contain_49"/>
</dbReference>
<keyword evidence="5" id="KW-1185">Reference proteome</keyword>
<accession>A0A3G2S153</accession>
<gene>
    <name evidence="4" type="ORF">DNF11_0715</name>
</gene>
<dbReference type="Gene3D" id="1.25.40.20">
    <property type="entry name" value="Ankyrin repeat-containing domain"/>
    <property type="match status" value="1"/>
</dbReference>
<organism evidence="4 5">
    <name type="scientific">Malassezia restricta (strain ATCC 96810 / NBRC 103918 / CBS 7877)</name>
    <name type="common">Seborrheic dermatitis infection agent</name>
    <dbReference type="NCBI Taxonomy" id="425264"/>
    <lineage>
        <taxon>Eukaryota</taxon>
        <taxon>Fungi</taxon>
        <taxon>Dikarya</taxon>
        <taxon>Basidiomycota</taxon>
        <taxon>Ustilaginomycotina</taxon>
        <taxon>Malasseziomycetes</taxon>
        <taxon>Malasseziales</taxon>
        <taxon>Malasseziaceae</taxon>
        <taxon>Malassezia</taxon>
    </lineage>
</organism>
<evidence type="ECO:0000256" key="1">
    <source>
        <dbReference type="ARBA" id="ARBA00022737"/>
    </source>
</evidence>
<name>A0A3G2S153_MALR7</name>
<dbReference type="STRING" id="425264.A0A3G2S153"/>
<evidence type="ECO:0000313" key="4">
    <source>
        <dbReference type="EMBL" id="AYO41665.1"/>
    </source>
</evidence>
<evidence type="ECO:0000313" key="5">
    <source>
        <dbReference type="Proteomes" id="UP000269793"/>
    </source>
</evidence>
<protein>
    <submittedName>
        <fullName evidence="4">Uncharacterized protein</fullName>
    </submittedName>
</protein>
<keyword evidence="1" id="KW-0677">Repeat</keyword>
<dbReference type="OrthoDB" id="19174at2759"/>